<evidence type="ECO:0000256" key="1">
    <source>
        <dbReference type="SAM" id="Coils"/>
    </source>
</evidence>
<organism evidence="2 3">
    <name type="scientific">Xanthocytophaga agilis</name>
    <dbReference type="NCBI Taxonomy" id="3048010"/>
    <lineage>
        <taxon>Bacteria</taxon>
        <taxon>Pseudomonadati</taxon>
        <taxon>Bacteroidota</taxon>
        <taxon>Cytophagia</taxon>
        <taxon>Cytophagales</taxon>
        <taxon>Rhodocytophagaceae</taxon>
        <taxon>Xanthocytophaga</taxon>
    </lineage>
</organism>
<name>A0AAE3R385_9BACT</name>
<accession>A0AAE3R385</accession>
<dbReference type="EMBL" id="JASJOU010000006">
    <property type="protein sequence ID" value="MDJ1502919.1"/>
    <property type="molecule type" value="Genomic_DNA"/>
</dbReference>
<dbReference type="Proteomes" id="UP001232063">
    <property type="component" value="Unassembled WGS sequence"/>
</dbReference>
<protein>
    <submittedName>
        <fullName evidence="2">Uncharacterized protein</fullName>
    </submittedName>
</protein>
<feature type="coiled-coil region" evidence="1">
    <location>
        <begin position="3"/>
        <end position="65"/>
    </location>
</feature>
<evidence type="ECO:0000313" key="3">
    <source>
        <dbReference type="Proteomes" id="UP001232063"/>
    </source>
</evidence>
<reference evidence="2" key="1">
    <citation type="submission" date="2023-05" db="EMBL/GenBank/DDBJ databases">
        <authorList>
            <person name="Zhang X."/>
        </authorList>
    </citation>
    <scope>NUCLEOTIDE SEQUENCE</scope>
    <source>
        <strain evidence="2">BD1B2-1</strain>
    </source>
</reference>
<comment type="caution">
    <text evidence="2">The sequence shown here is derived from an EMBL/GenBank/DDBJ whole genome shotgun (WGS) entry which is preliminary data.</text>
</comment>
<proteinExistence type="predicted"/>
<dbReference type="RefSeq" id="WP_313980844.1">
    <property type="nucleotide sequence ID" value="NZ_JASJOU010000006.1"/>
</dbReference>
<keyword evidence="1" id="KW-0175">Coiled coil</keyword>
<keyword evidence="3" id="KW-1185">Reference proteome</keyword>
<evidence type="ECO:0000313" key="2">
    <source>
        <dbReference type="EMBL" id="MDJ1502919.1"/>
    </source>
</evidence>
<sequence>MELKDLIAQFDLLEKRLQEVLAEKNDLRRQLERADEEREQLRGHVRQQADLIKKLQKKQETLQNNFQKQFNITKIVNSIGADVKDTAELKGKIEAYIQDIDKCIAYLSQS</sequence>
<gene>
    <name evidence="2" type="ORF">QNI22_19775</name>
</gene>
<dbReference type="AlphaFoldDB" id="A0AAE3R385"/>